<dbReference type="RefSeq" id="WP_082913841.1">
    <property type="nucleotide sequence ID" value="NZ_FCOK02000117.1"/>
</dbReference>
<name>A0A158JSJ1_9BURK</name>
<feature type="chain" id="PRO_5008502160" evidence="3">
    <location>
        <begin position="28"/>
        <end position="243"/>
    </location>
</feature>
<feature type="region of interest" description="Disordered" evidence="2">
    <location>
        <begin position="35"/>
        <end position="60"/>
    </location>
</feature>
<feature type="region of interest" description="Disordered" evidence="2">
    <location>
        <begin position="221"/>
        <end position="243"/>
    </location>
</feature>
<dbReference type="InterPro" id="IPR021350">
    <property type="entry name" value="DUF2968"/>
</dbReference>
<proteinExistence type="predicted"/>
<accession>A0A158JSJ1</accession>
<dbReference type="Proteomes" id="UP000054683">
    <property type="component" value="Unassembled WGS sequence"/>
</dbReference>
<dbReference type="EMBL" id="FCOK02000117">
    <property type="protein sequence ID" value="SAL71904.1"/>
    <property type="molecule type" value="Genomic_DNA"/>
</dbReference>
<feature type="coiled-coil region" evidence="1">
    <location>
        <begin position="137"/>
        <end position="220"/>
    </location>
</feature>
<organism evidence="4 5">
    <name type="scientific">Caballeronia udeis</name>
    <dbReference type="NCBI Taxonomy" id="1232866"/>
    <lineage>
        <taxon>Bacteria</taxon>
        <taxon>Pseudomonadati</taxon>
        <taxon>Pseudomonadota</taxon>
        <taxon>Betaproteobacteria</taxon>
        <taxon>Burkholderiales</taxon>
        <taxon>Burkholderiaceae</taxon>
        <taxon>Caballeronia</taxon>
    </lineage>
</organism>
<sequence>MRQIKMKATLLKTTIVIGVQIISVAHAQGSGSGASDALAMQQGGTEPSLVAPPPASPAQLPEGAAAQLAQSTAQGKITSLRSTTAGVYRAELSFFADGLTYYAALLQNGTYWRVIETSNRKRAEAVYTDFVARTINLSDAQRRQTELEAENAATQRSLVQAQLRIEQLRIDFDNAQAQQEEVSTRQAQVAAQVTQLESDNQDAQHKLVQVKRQLVALQDLSDAGLPPEHLARSRRHPKHLKTP</sequence>
<keyword evidence="3" id="KW-0732">Signal</keyword>
<protein>
    <submittedName>
        <fullName evidence="4">Signal peptide protein</fullName>
    </submittedName>
</protein>
<evidence type="ECO:0000256" key="1">
    <source>
        <dbReference type="SAM" id="Coils"/>
    </source>
</evidence>
<evidence type="ECO:0000313" key="5">
    <source>
        <dbReference type="Proteomes" id="UP000054683"/>
    </source>
</evidence>
<reference evidence="4 5" key="1">
    <citation type="submission" date="2016-01" db="EMBL/GenBank/DDBJ databases">
        <authorList>
            <person name="Oliw E.H."/>
        </authorList>
    </citation>
    <scope>NUCLEOTIDE SEQUENCE [LARGE SCALE GENOMIC DNA]</scope>
    <source>
        <strain evidence="4">LMG 27134</strain>
    </source>
</reference>
<keyword evidence="1" id="KW-0175">Coiled coil</keyword>
<gene>
    <name evidence="4" type="ORF">AWB69_08718</name>
</gene>
<feature type="compositionally biased region" description="Basic residues" evidence="2">
    <location>
        <begin position="232"/>
        <end position="243"/>
    </location>
</feature>
<evidence type="ECO:0000256" key="3">
    <source>
        <dbReference type="SAM" id="SignalP"/>
    </source>
</evidence>
<evidence type="ECO:0000256" key="2">
    <source>
        <dbReference type="SAM" id="MobiDB-lite"/>
    </source>
</evidence>
<dbReference type="AlphaFoldDB" id="A0A158JSJ1"/>
<evidence type="ECO:0000313" key="4">
    <source>
        <dbReference type="EMBL" id="SAL71904.1"/>
    </source>
</evidence>
<feature type="signal peptide" evidence="3">
    <location>
        <begin position="1"/>
        <end position="27"/>
    </location>
</feature>
<dbReference type="Pfam" id="PF11180">
    <property type="entry name" value="DUF2968"/>
    <property type="match status" value="1"/>
</dbReference>
<dbReference type="OrthoDB" id="9135325at2"/>